<accession>A0A481ZCL3</accession>
<organism evidence="2">
    <name type="scientific">Pithovirus LCPAC403</name>
    <dbReference type="NCBI Taxonomy" id="2506596"/>
    <lineage>
        <taxon>Viruses</taxon>
        <taxon>Pithoviruses</taxon>
    </lineage>
</organism>
<evidence type="ECO:0000313" key="2">
    <source>
        <dbReference type="EMBL" id="QBK92870.1"/>
    </source>
</evidence>
<dbReference type="EMBL" id="MK500588">
    <property type="protein sequence ID" value="QBK92870.1"/>
    <property type="molecule type" value="Genomic_DNA"/>
</dbReference>
<dbReference type="InterPro" id="IPR036157">
    <property type="entry name" value="dUTPase-like_sf"/>
</dbReference>
<proteinExistence type="predicted"/>
<reference evidence="2" key="1">
    <citation type="journal article" date="2019" name="MBio">
        <title>Virus Genomes from Deep Sea Sediments Expand the Ocean Megavirome and Support Independent Origins of Viral Gigantism.</title>
        <authorList>
            <person name="Backstrom D."/>
            <person name="Yutin N."/>
            <person name="Jorgensen S.L."/>
            <person name="Dharamshi J."/>
            <person name="Homa F."/>
            <person name="Zaremba-Niedwiedzka K."/>
            <person name="Spang A."/>
            <person name="Wolf Y.I."/>
            <person name="Koonin E.V."/>
            <person name="Ettema T.J."/>
        </authorList>
    </citation>
    <scope>NUCLEOTIDE SEQUENCE</scope>
</reference>
<evidence type="ECO:0000259" key="1">
    <source>
        <dbReference type="Pfam" id="PF00692"/>
    </source>
</evidence>
<feature type="domain" description="dUTPase-like" evidence="1">
    <location>
        <begin position="7"/>
        <end position="67"/>
    </location>
</feature>
<protein>
    <submittedName>
        <fullName evidence="2">dUTP diphosphatase</fullName>
    </submittedName>
</protein>
<dbReference type="SUPFAM" id="SSF51283">
    <property type="entry name" value="dUTPase-like"/>
    <property type="match status" value="1"/>
</dbReference>
<name>A0A481ZCL3_9VIRU</name>
<dbReference type="Gene3D" id="2.70.40.10">
    <property type="match status" value="1"/>
</dbReference>
<dbReference type="InterPro" id="IPR029054">
    <property type="entry name" value="dUTPase-like"/>
</dbReference>
<dbReference type="Pfam" id="PF00692">
    <property type="entry name" value="dUTPase"/>
    <property type="match status" value="1"/>
</dbReference>
<sequence>MKSEILLSFKYGLEVGAGVISGDSFPNPVRIMLHNHTNITINIPKHTLVAHLLIIPVLTPEVTEIHADVAVLEHVEEVEDTEDQS</sequence>
<gene>
    <name evidence="2" type="ORF">LCPAC403_00040</name>
</gene>